<dbReference type="EMBL" id="CP080590">
    <property type="protein sequence ID" value="QYO76574.1"/>
    <property type="molecule type" value="Genomic_DNA"/>
</dbReference>
<dbReference type="InterPro" id="IPR017969">
    <property type="entry name" value="Heavy-metal-associated_CS"/>
</dbReference>
<dbReference type="SUPFAM" id="SSF55008">
    <property type="entry name" value="HMA, heavy metal-associated domain"/>
    <property type="match status" value="1"/>
</dbReference>
<evidence type="ECO:0000313" key="5">
    <source>
        <dbReference type="Proteomes" id="UP000825799"/>
    </source>
</evidence>
<dbReference type="PROSITE" id="PS50846">
    <property type="entry name" value="HMA_2"/>
    <property type="match status" value="1"/>
</dbReference>
<reference evidence="4 5" key="1">
    <citation type="submission" date="2021-08" db="EMBL/GenBank/DDBJ databases">
        <title>Devosia salina sp. nov., isolated from the South China Sea sediment.</title>
        <authorList>
            <person name="Zhou Z."/>
        </authorList>
    </citation>
    <scope>NUCLEOTIDE SEQUENCE [LARGE SCALE GENOMIC DNA]</scope>
    <source>
        <strain evidence="4 5">SCS-3</strain>
    </source>
</reference>
<protein>
    <submittedName>
        <fullName evidence="4">Cation transporter</fullName>
    </submittedName>
</protein>
<dbReference type="InterPro" id="IPR036163">
    <property type="entry name" value="HMA_dom_sf"/>
</dbReference>
<keyword evidence="5" id="KW-1185">Reference proteome</keyword>
<dbReference type="Gene3D" id="3.30.70.100">
    <property type="match status" value="1"/>
</dbReference>
<accession>A0ABX8WCB4</accession>
<gene>
    <name evidence="4" type="ORF">K1X15_18605</name>
</gene>
<dbReference type="PROSITE" id="PS01047">
    <property type="entry name" value="HMA_1"/>
    <property type="match status" value="1"/>
</dbReference>
<evidence type="ECO:0000313" key="4">
    <source>
        <dbReference type="EMBL" id="QYO76574.1"/>
    </source>
</evidence>
<proteinExistence type="predicted"/>
<keyword evidence="1" id="KW-0479">Metal-binding</keyword>
<sequence length="97" mass="10173">MTRAEKLTFAITGMGCVDCVAAIENAVMPMAGVEYVGVSLSSRTMTVRPGPGFDLAAIASRVRLLGYGVNEEGSYDAAPRSDCPCKVNSRRPAGSSR</sequence>
<organism evidence="4 5">
    <name type="scientific">Devosia salina</name>
    <dbReference type="NCBI Taxonomy" id="2860336"/>
    <lineage>
        <taxon>Bacteria</taxon>
        <taxon>Pseudomonadati</taxon>
        <taxon>Pseudomonadota</taxon>
        <taxon>Alphaproteobacteria</taxon>
        <taxon>Hyphomicrobiales</taxon>
        <taxon>Devosiaceae</taxon>
        <taxon>Devosia</taxon>
    </lineage>
</organism>
<dbReference type="RefSeq" id="WP_104894119.1">
    <property type="nucleotide sequence ID" value="NZ_CP080590.1"/>
</dbReference>
<evidence type="ECO:0000256" key="1">
    <source>
        <dbReference type="ARBA" id="ARBA00022723"/>
    </source>
</evidence>
<dbReference type="Proteomes" id="UP000825799">
    <property type="component" value="Chromosome"/>
</dbReference>
<name>A0ABX8WCB4_9HYPH</name>
<dbReference type="Pfam" id="PF00403">
    <property type="entry name" value="HMA"/>
    <property type="match status" value="1"/>
</dbReference>
<evidence type="ECO:0000259" key="3">
    <source>
        <dbReference type="PROSITE" id="PS50846"/>
    </source>
</evidence>
<feature type="domain" description="HMA" evidence="3">
    <location>
        <begin position="5"/>
        <end position="70"/>
    </location>
</feature>
<dbReference type="InterPro" id="IPR006121">
    <property type="entry name" value="HMA_dom"/>
</dbReference>
<dbReference type="CDD" id="cd00371">
    <property type="entry name" value="HMA"/>
    <property type="match status" value="1"/>
</dbReference>
<feature type="region of interest" description="Disordered" evidence="2">
    <location>
        <begin position="73"/>
        <end position="97"/>
    </location>
</feature>
<evidence type="ECO:0000256" key="2">
    <source>
        <dbReference type="SAM" id="MobiDB-lite"/>
    </source>
</evidence>